<comment type="caution">
    <text evidence="2">The sequence shown here is derived from an EMBL/GenBank/DDBJ whole genome shotgun (WGS) entry which is preliminary data.</text>
</comment>
<accession>A0A323UFD0</accession>
<evidence type="ECO:0000259" key="1">
    <source>
        <dbReference type="PROSITE" id="PS51186"/>
    </source>
</evidence>
<feature type="domain" description="N-acetyltransferase" evidence="1">
    <location>
        <begin position="4"/>
        <end position="167"/>
    </location>
</feature>
<dbReference type="Proteomes" id="UP000248134">
    <property type="component" value="Unassembled WGS sequence"/>
</dbReference>
<sequence length="183" mass="19718">MSDLLVRPATPADLPAITAIYEQAVRFGTATFELTPPDLAEMTRRFDSLIGGGFPYLVAEAGGTIAGYAYAGPYRPRPAYRFTVENSIYLDPAAHRRGIGSALLRDLIAECTERGFRQMIAVIGDSANAASIALHRKAGFVPIGTHTDVGFKFGRWLDSVLMQRMLGDGGRTVPKAEAGPINM</sequence>
<dbReference type="PANTHER" id="PTHR43072">
    <property type="entry name" value="N-ACETYLTRANSFERASE"/>
    <property type="match status" value="1"/>
</dbReference>
<dbReference type="OrthoDB" id="5459937at2"/>
<evidence type="ECO:0000313" key="3">
    <source>
        <dbReference type="Proteomes" id="UP000248134"/>
    </source>
</evidence>
<dbReference type="InterPro" id="IPR000182">
    <property type="entry name" value="GNAT_dom"/>
</dbReference>
<dbReference type="Gene3D" id="3.40.630.30">
    <property type="match status" value="1"/>
</dbReference>
<evidence type="ECO:0000313" key="2">
    <source>
        <dbReference type="EMBL" id="PZA11565.1"/>
    </source>
</evidence>
<proteinExistence type="predicted"/>
<dbReference type="EMBL" id="QKQS01000023">
    <property type="protein sequence ID" value="PZA11565.1"/>
    <property type="molecule type" value="Genomic_DNA"/>
</dbReference>
<dbReference type="PANTHER" id="PTHR43072:SF8">
    <property type="entry name" value="ACYLTRANSFERASE FABY-RELATED"/>
    <property type="match status" value="1"/>
</dbReference>
<dbReference type="AlphaFoldDB" id="A0A323UFD0"/>
<dbReference type="CDD" id="cd04301">
    <property type="entry name" value="NAT_SF"/>
    <property type="match status" value="1"/>
</dbReference>
<dbReference type="Pfam" id="PF00583">
    <property type="entry name" value="Acetyltransf_1"/>
    <property type="match status" value="1"/>
</dbReference>
<keyword evidence="2" id="KW-0808">Transferase</keyword>
<protein>
    <submittedName>
        <fullName evidence="2">GNAT family N-acetyltransferase</fullName>
    </submittedName>
</protein>
<dbReference type="SUPFAM" id="SSF55729">
    <property type="entry name" value="Acyl-CoA N-acyltransferases (Nat)"/>
    <property type="match status" value="1"/>
</dbReference>
<gene>
    <name evidence="2" type="ORF">DNX69_15865</name>
</gene>
<dbReference type="GO" id="GO:0016747">
    <property type="term" value="F:acyltransferase activity, transferring groups other than amino-acyl groups"/>
    <property type="evidence" value="ECO:0007669"/>
    <property type="project" value="InterPro"/>
</dbReference>
<organism evidence="2 3">
    <name type="scientific">Rhodopseudomonas palustris</name>
    <dbReference type="NCBI Taxonomy" id="1076"/>
    <lineage>
        <taxon>Bacteria</taxon>
        <taxon>Pseudomonadati</taxon>
        <taxon>Pseudomonadota</taxon>
        <taxon>Alphaproteobacteria</taxon>
        <taxon>Hyphomicrobiales</taxon>
        <taxon>Nitrobacteraceae</taxon>
        <taxon>Rhodopseudomonas</taxon>
    </lineage>
</organism>
<reference evidence="2 3" key="1">
    <citation type="submission" date="2018-06" db="EMBL/GenBank/DDBJ databases">
        <title>Draft Whole-Genome Sequence of the purple photosynthetic bacterium Rhodospeudomonas palustris XCP.</title>
        <authorList>
            <person name="Rayyan A."/>
            <person name="Meyer T.E."/>
            <person name="Kyndt J.A."/>
        </authorList>
    </citation>
    <scope>NUCLEOTIDE SEQUENCE [LARGE SCALE GENOMIC DNA]</scope>
    <source>
        <strain evidence="2 3">XCP</strain>
    </source>
</reference>
<dbReference type="PROSITE" id="PS51186">
    <property type="entry name" value="GNAT"/>
    <property type="match status" value="1"/>
</dbReference>
<dbReference type="RefSeq" id="WP_110787652.1">
    <property type="nucleotide sequence ID" value="NZ_QKQS01000023.1"/>
</dbReference>
<dbReference type="InterPro" id="IPR016181">
    <property type="entry name" value="Acyl_CoA_acyltransferase"/>
</dbReference>
<name>A0A323UFD0_RHOPL</name>